<dbReference type="EMBL" id="CP013729">
    <property type="protein sequence ID" value="ALV07502.1"/>
    <property type="molecule type" value="Genomic_DNA"/>
</dbReference>
<proteinExistence type="predicted"/>
<dbReference type="AlphaFoldDB" id="A0A0U3L866"/>
<dbReference type="KEGG" id="rdp:RD2015_3041"/>
<keyword evidence="2" id="KW-1185">Reference proteome</keyword>
<evidence type="ECO:0000313" key="1">
    <source>
        <dbReference type="EMBL" id="ALV07502.1"/>
    </source>
</evidence>
<reference evidence="1 2" key="1">
    <citation type="submission" date="2015-12" db="EMBL/GenBank/DDBJ databases">
        <title>Complete genome of Roseateles depolymerans KCTC 42856.</title>
        <authorList>
            <person name="Kim K.M."/>
        </authorList>
    </citation>
    <scope>NUCLEOTIDE SEQUENCE [LARGE SCALE GENOMIC DNA]</scope>
    <source>
        <strain evidence="1 2">KCTC 42856</strain>
    </source>
</reference>
<protein>
    <submittedName>
        <fullName evidence="1">Uncharacterized protein</fullName>
    </submittedName>
</protein>
<dbReference type="Proteomes" id="UP000060699">
    <property type="component" value="Chromosome"/>
</dbReference>
<gene>
    <name evidence="1" type="ORF">RD2015_3041</name>
</gene>
<name>A0A0U3L866_9BURK</name>
<accession>A0A0U3L866</accession>
<organism evidence="1 2">
    <name type="scientific">Roseateles depolymerans</name>
    <dbReference type="NCBI Taxonomy" id="76731"/>
    <lineage>
        <taxon>Bacteria</taxon>
        <taxon>Pseudomonadati</taxon>
        <taxon>Pseudomonadota</taxon>
        <taxon>Betaproteobacteria</taxon>
        <taxon>Burkholderiales</taxon>
        <taxon>Sphaerotilaceae</taxon>
        <taxon>Roseateles</taxon>
    </lineage>
</organism>
<evidence type="ECO:0000313" key="2">
    <source>
        <dbReference type="Proteomes" id="UP000060699"/>
    </source>
</evidence>
<sequence length="103" mass="10890">MVANGRSLQEVYAYLGQYAFTLPMVLGFFSSVLFALACGWVSAAYGRGSAISQGFVAGILAASFEVVMLLNPTSSPNPAYVVGGLLIQVFGSVAGAWVFRRTR</sequence>